<protein>
    <submittedName>
        <fullName evidence="1">2-acylglycerophosphoethanolamine acyltransferase</fullName>
    </submittedName>
</protein>
<organism evidence="1 2">
    <name type="scientific">Salmonella enterica I</name>
    <dbReference type="NCBI Taxonomy" id="59201"/>
    <lineage>
        <taxon>Bacteria</taxon>
        <taxon>Pseudomonadati</taxon>
        <taxon>Pseudomonadota</taxon>
        <taxon>Gammaproteobacteria</taxon>
        <taxon>Enterobacterales</taxon>
        <taxon>Enterobacteriaceae</taxon>
        <taxon>Salmonella</taxon>
    </lineage>
</organism>
<dbReference type="Proteomes" id="UP000269208">
    <property type="component" value="Chromosome"/>
</dbReference>
<name>A0A447TW21_SALET</name>
<evidence type="ECO:0000313" key="2">
    <source>
        <dbReference type="Proteomes" id="UP000269208"/>
    </source>
</evidence>
<sequence>MMNYTAGVKGLTSAITAAEIKTIFTSRQFLDKGKLWHLPEQLTQVRWVYLEDLKADVTPADKMWIFCPPPGAATGAGKTAAGRRGDHSFYLRLGRAPERGGAQP</sequence>
<gene>
    <name evidence="1" type="primary">aas_4</name>
    <name evidence="1" type="ORF">NCTC6754_03366</name>
</gene>
<reference evidence="1 2" key="1">
    <citation type="submission" date="2018-12" db="EMBL/GenBank/DDBJ databases">
        <authorList>
            <consortium name="Pathogen Informatics"/>
        </authorList>
    </citation>
    <scope>NUCLEOTIDE SEQUENCE [LARGE SCALE GENOMIC DNA]</scope>
    <source>
        <strain evidence="1 2">NCTC6754</strain>
    </source>
</reference>
<accession>A0A447TW21</accession>
<keyword evidence="1" id="KW-0012">Acyltransferase</keyword>
<evidence type="ECO:0000313" key="1">
    <source>
        <dbReference type="EMBL" id="VEB54574.1"/>
    </source>
</evidence>
<proteinExistence type="predicted"/>
<dbReference type="EMBL" id="LR134190">
    <property type="protein sequence ID" value="VEB54574.1"/>
    <property type="molecule type" value="Genomic_DNA"/>
</dbReference>
<dbReference type="AlphaFoldDB" id="A0A447TW21"/>
<keyword evidence="1" id="KW-0808">Transferase</keyword>
<dbReference type="GO" id="GO:0016746">
    <property type="term" value="F:acyltransferase activity"/>
    <property type="evidence" value="ECO:0007669"/>
    <property type="project" value="UniProtKB-KW"/>
</dbReference>